<accession>A0A5C5Y5Y5</accession>
<evidence type="ECO:0000256" key="1">
    <source>
        <dbReference type="ARBA" id="ARBA00008348"/>
    </source>
</evidence>
<feature type="region of interest" description="Disordered" evidence="5">
    <location>
        <begin position="1"/>
        <end position="23"/>
    </location>
</feature>
<dbReference type="InterPro" id="IPR020103">
    <property type="entry name" value="PsdUridine_synth_cat_dom_sf"/>
</dbReference>
<dbReference type="Gene3D" id="3.30.70.1560">
    <property type="entry name" value="Alpha-L RNA-binding motif"/>
    <property type="match status" value="1"/>
</dbReference>
<dbReference type="InterPro" id="IPR042092">
    <property type="entry name" value="PsdUridine_s_RsuA/RluB/E/F_cat"/>
</dbReference>
<evidence type="ECO:0000256" key="5">
    <source>
        <dbReference type="SAM" id="MobiDB-lite"/>
    </source>
</evidence>
<reference evidence="7 8" key="1">
    <citation type="submission" date="2019-02" db="EMBL/GenBank/DDBJ databases">
        <title>Deep-cultivation of Planctomycetes and their phenomic and genomic characterization uncovers novel biology.</title>
        <authorList>
            <person name="Wiegand S."/>
            <person name="Jogler M."/>
            <person name="Boedeker C."/>
            <person name="Pinto D."/>
            <person name="Vollmers J."/>
            <person name="Rivas-Marin E."/>
            <person name="Kohn T."/>
            <person name="Peeters S.H."/>
            <person name="Heuer A."/>
            <person name="Rast P."/>
            <person name="Oberbeckmann S."/>
            <person name="Bunk B."/>
            <person name="Jeske O."/>
            <person name="Meyerdierks A."/>
            <person name="Storesund J.E."/>
            <person name="Kallscheuer N."/>
            <person name="Luecker S."/>
            <person name="Lage O.M."/>
            <person name="Pohl T."/>
            <person name="Merkel B.J."/>
            <person name="Hornburger P."/>
            <person name="Mueller R.-W."/>
            <person name="Bruemmer F."/>
            <person name="Labrenz M."/>
            <person name="Spormann A.M."/>
            <person name="Op Den Camp H."/>
            <person name="Overmann J."/>
            <person name="Amann R."/>
            <person name="Jetten M.S.M."/>
            <person name="Mascher T."/>
            <person name="Medema M.H."/>
            <person name="Devos D.P."/>
            <person name="Kaster A.-K."/>
            <person name="Ovreas L."/>
            <person name="Rohde M."/>
            <person name="Galperin M.Y."/>
            <person name="Jogler C."/>
        </authorList>
    </citation>
    <scope>NUCLEOTIDE SEQUENCE [LARGE SCALE GENOMIC DNA]</scope>
    <source>
        <strain evidence="7 8">Pan14r</strain>
    </source>
</reference>
<dbReference type="InterPro" id="IPR018496">
    <property type="entry name" value="PsdUridine_synth_RsuA/RluB_CS"/>
</dbReference>
<dbReference type="FunFam" id="3.10.290.10:FF:000003">
    <property type="entry name" value="Pseudouridine synthase"/>
    <property type="match status" value="1"/>
</dbReference>
<dbReference type="EMBL" id="SJPL01000001">
    <property type="protein sequence ID" value="TWT70339.1"/>
    <property type="molecule type" value="Genomic_DNA"/>
</dbReference>
<evidence type="ECO:0000256" key="3">
    <source>
        <dbReference type="PROSITE-ProRule" id="PRU00182"/>
    </source>
</evidence>
<evidence type="ECO:0000259" key="6">
    <source>
        <dbReference type="SMART" id="SM00363"/>
    </source>
</evidence>
<dbReference type="SUPFAM" id="SSF55120">
    <property type="entry name" value="Pseudouridine synthase"/>
    <property type="match status" value="1"/>
</dbReference>
<dbReference type="RefSeq" id="WP_145301497.1">
    <property type="nucleotide sequence ID" value="NZ_CP036319.1"/>
</dbReference>
<sequence length="406" mass="44462">MPKRAKSAKRPSQNSASSGPQRLQRILAAAGFGSRRQCEDLIQEGRVIVNGQTVTQLGSTADPKSDTILVDDSPIRPSRHVYYAVHKPTGVVTTNRDPQGRPRVIDLVPPDERVFPVGRLDRNSEGLILLTNDGDLAQQLAHPKFGVRKIYRVTVAGKVDGETMKQMRRGIHIAEGMVRVEGAKLLKTRGRSTELEIVLREGKNREIRRILARLGHKVQKLRRIAIGPLRLGDVPAGAYRALRHDEVAKLYASVQPGGDDDTPTHPSRRKGGKKPRQRSGTDGPRPKSTKSTAKKAAAKRSGRTPDPDRNRRDERSDSSFPLPSSHRRIGAVIGGDAPEPVDTVEGRPAKRSKKPSRKKAAKRPAASRSGSGRTGSQGRATKRGTKKRAGSRSAGPKANTKKRRRR</sequence>
<dbReference type="Gene3D" id="3.10.290.10">
    <property type="entry name" value="RNA-binding S4 domain"/>
    <property type="match status" value="1"/>
</dbReference>
<dbReference type="CDD" id="cd00165">
    <property type="entry name" value="S4"/>
    <property type="match status" value="1"/>
</dbReference>
<dbReference type="GO" id="GO:0003723">
    <property type="term" value="F:RNA binding"/>
    <property type="evidence" value="ECO:0007669"/>
    <property type="project" value="UniProtKB-KW"/>
</dbReference>
<dbReference type="PANTHER" id="PTHR47683:SF2">
    <property type="entry name" value="RNA-BINDING S4 DOMAIN-CONTAINING PROTEIN"/>
    <property type="match status" value="1"/>
</dbReference>
<comment type="similarity">
    <text evidence="1 4">Belongs to the pseudouridine synthase RsuA family.</text>
</comment>
<dbReference type="Gene3D" id="3.30.70.580">
    <property type="entry name" value="Pseudouridine synthase I, catalytic domain, N-terminal subdomain"/>
    <property type="match status" value="1"/>
</dbReference>
<dbReference type="Proteomes" id="UP000317238">
    <property type="component" value="Unassembled WGS sequence"/>
</dbReference>
<feature type="domain" description="RNA-binding S4" evidence="6">
    <location>
        <begin position="21"/>
        <end position="109"/>
    </location>
</feature>
<dbReference type="PROSITE" id="PS01149">
    <property type="entry name" value="PSI_RSU"/>
    <property type="match status" value="1"/>
</dbReference>
<dbReference type="PANTHER" id="PTHR47683">
    <property type="entry name" value="PSEUDOURIDINE SYNTHASE FAMILY PROTEIN-RELATED"/>
    <property type="match status" value="1"/>
</dbReference>
<dbReference type="PROSITE" id="PS50889">
    <property type="entry name" value="S4"/>
    <property type="match status" value="1"/>
</dbReference>
<evidence type="ECO:0000313" key="7">
    <source>
        <dbReference type="EMBL" id="TWT70339.1"/>
    </source>
</evidence>
<dbReference type="InterPro" id="IPR006145">
    <property type="entry name" value="PsdUridine_synth_RsuA/RluA"/>
</dbReference>
<feature type="compositionally biased region" description="Basic residues" evidence="5">
    <location>
        <begin position="380"/>
        <end position="390"/>
    </location>
</feature>
<evidence type="ECO:0000313" key="8">
    <source>
        <dbReference type="Proteomes" id="UP000317238"/>
    </source>
</evidence>
<dbReference type="CDD" id="cd02870">
    <property type="entry name" value="PseudoU_synth_RsuA_like"/>
    <property type="match status" value="1"/>
</dbReference>
<dbReference type="Pfam" id="PF01479">
    <property type="entry name" value="S4"/>
    <property type="match status" value="1"/>
</dbReference>
<feature type="compositionally biased region" description="Basic residues" evidence="5">
    <location>
        <begin position="292"/>
        <end position="302"/>
    </location>
</feature>
<dbReference type="InterPro" id="IPR000748">
    <property type="entry name" value="PsdUridine_synth_RsuA/RluB/E/F"/>
</dbReference>
<dbReference type="GO" id="GO:0120159">
    <property type="term" value="F:rRNA pseudouridine synthase activity"/>
    <property type="evidence" value="ECO:0007669"/>
    <property type="project" value="UniProtKB-ARBA"/>
</dbReference>
<feature type="compositionally biased region" description="Basic residues" evidence="5">
    <location>
        <begin position="349"/>
        <end position="362"/>
    </location>
</feature>
<dbReference type="EC" id="5.4.99.-" evidence="4"/>
<proteinExistence type="inferred from homology"/>
<dbReference type="InterPro" id="IPR050343">
    <property type="entry name" value="RsuA_PseudoU_synthase"/>
</dbReference>
<protein>
    <recommendedName>
        <fullName evidence="4">Pseudouridine synthase</fullName>
        <ecNumber evidence="4">5.4.99.-</ecNumber>
    </recommendedName>
</protein>
<dbReference type="GO" id="GO:0000455">
    <property type="term" value="P:enzyme-directed rRNA pseudouridine synthesis"/>
    <property type="evidence" value="ECO:0007669"/>
    <property type="project" value="UniProtKB-ARBA"/>
</dbReference>
<keyword evidence="2 4" id="KW-0413">Isomerase</keyword>
<dbReference type="SUPFAM" id="SSF55174">
    <property type="entry name" value="Alpha-L RNA-binding motif"/>
    <property type="match status" value="1"/>
</dbReference>
<organism evidence="7 8">
    <name type="scientific">Crateriforma conspicua</name>
    <dbReference type="NCBI Taxonomy" id="2527996"/>
    <lineage>
        <taxon>Bacteria</taxon>
        <taxon>Pseudomonadati</taxon>
        <taxon>Planctomycetota</taxon>
        <taxon>Planctomycetia</taxon>
        <taxon>Planctomycetales</taxon>
        <taxon>Planctomycetaceae</taxon>
        <taxon>Crateriforma</taxon>
    </lineage>
</organism>
<comment type="caution">
    <text evidence="7">The sequence shown here is derived from an EMBL/GenBank/DDBJ whole genome shotgun (WGS) entry which is preliminary data.</text>
</comment>
<evidence type="ECO:0000256" key="2">
    <source>
        <dbReference type="ARBA" id="ARBA00023235"/>
    </source>
</evidence>
<gene>
    <name evidence="7" type="primary">rluB</name>
    <name evidence="7" type="ORF">Pan14r_26440</name>
</gene>
<dbReference type="SMART" id="SM00363">
    <property type="entry name" value="S4"/>
    <property type="match status" value="1"/>
</dbReference>
<feature type="compositionally biased region" description="Basic and acidic residues" evidence="5">
    <location>
        <begin position="303"/>
        <end position="317"/>
    </location>
</feature>
<dbReference type="Pfam" id="PF00849">
    <property type="entry name" value="PseudoU_synth_2"/>
    <property type="match status" value="1"/>
</dbReference>
<dbReference type="InterPro" id="IPR002942">
    <property type="entry name" value="S4_RNA-bd"/>
</dbReference>
<name>A0A5C5Y5Y5_9PLAN</name>
<dbReference type="AlphaFoldDB" id="A0A5C5Y5Y5"/>
<feature type="compositionally biased region" description="Low complexity" evidence="5">
    <location>
        <begin position="363"/>
        <end position="379"/>
    </location>
</feature>
<dbReference type="NCBIfam" id="TIGR00093">
    <property type="entry name" value="pseudouridine synthase"/>
    <property type="match status" value="1"/>
</dbReference>
<feature type="compositionally biased region" description="Basic residues" evidence="5">
    <location>
        <begin position="266"/>
        <end position="277"/>
    </location>
</feature>
<dbReference type="OrthoDB" id="9807213at2"/>
<dbReference type="InterPro" id="IPR036986">
    <property type="entry name" value="S4_RNA-bd_sf"/>
</dbReference>
<feature type="compositionally biased region" description="Polar residues" evidence="5">
    <location>
        <begin position="10"/>
        <end position="21"/>
    </location>
</feature>
<evidence type="ECO:0000256" key="4">
    <source>
        <dbReference type="RuleBase" id="RU003887"/>
    </source>
</evidence>
<keyword evidence="3" id="KW-0694">RNA-binding</keyword>
<dbReference type="InterPro" id="IPR020094">
    <property type="entry name" value="TruA/RsuA/RluB/E/F_N"/>
</dbReference>
<keyword evidence="8" id="KW-1185">Reference proteome</keyword>
<feature type="region of interest" description="Disordered" evidence="5">
    <location>
        <begin position="253"/>
        <end position="406"/>
    </location>
</feature>